<evidence type="ECO:0000256" key="1">
    <source>
        <dbReference type="ARBA" id="ARBA00008668"/>
    </source>
</evidence>
<gene>
    <name evidence="5" type="ORF">GCM10025770_26810</name>
</gene>
<name>A0ABP9QV69_9RHOO</name>
<comment type="similarity">
    <text evidence="1">Belongs to the 'GDSL' lipolytic enzyme family.</text>
</comment>
<protein>
    <recommendedName>
        <fullName evidence="4">SGNH hydrolase-type esterase domain-containing protein</fullName>
    </recommendedName>
</protein>
<sequence>MISKLSLGVLLLALSSQLFAAADAPSGWTKCAQPGATCTMTGTHETTMGKGGVFSPNVVRTGSFVCSLANFPGAPGNASWCSYNPASASASSASSSVVASSSSSSVTSSAASSSTSTAAIRIFIAGDSTASLYGSDRYPRMGWGQPFQQYFKSTATVVDDAKSGASTTSFLTTSNYADIKSKMKAGDYLLIQFGHNDEDGNPAATTFYNTLKTYVDYARSVGAKPILITPVTRRTFATDGSGNMKNSHITTKGGDYPQAVRNLGAATGTPVIDLTARSMTFFKSVGEEGSKAYFMWVKASEGFPAYTSDTSDNTHFREKGAIAVGQLVIDGLRDLNSPLVQYLK</sequence>
<dbReference type="Pfam" id="PF13472">
    <property type="entry name" value="Lipase_GDSL_2"/>
    <property type="match status" value="1"/>
</dbReference>
<keyword evidence="6" id="KW-1185">Reference proteome</keyword>
<organism evidence="5 6">
    <name type="scientific">Viridibacterium curvum</name>
    <dbReference type="NCBI Taxonomy" id="1101404"/>
    <lineage>
        <taxon>Bacteria</taxon>
        <taxon>Pseudomonadati</taxon>
        <taxon>Pseudomonadota</taxon>
        <taxon>Betaproteobacteria</taxon>
        <taxon>Rhodocyclales</taxon>
        <taxon>Rhodocyclaceae</taxon>
        <taxon>Viridibacterium</taxon>
    </lineage>
</organism>
<comment type="caution">
    <text evidence="5">The sequence shown here is derived from an EMBL/GenBank/DDBJ whole genome shotgun (WGS) entry which is preliminary data.</text>
</comment>
<dbReference type="Gene3D" id="3.40.50.1110">
    <property type="entry name" value="SGNH hydrolase"/>
    <property type="match status" value="1"/>
</dbReference>
<dbReference type="EMBL" id="BAABLD010000008">
    <property type="protein sequence ID" value="GAA5167727.1"/>
    <property type="molecule type" value="Genomic_DNA"/>
</dbReference>
<feature type="domain" description="SGNH hydrolase-type esterase" evidence="4">
    <location>
        <begin position="126"/>
        <end position="293"/>
    </location>
</feature>
<evidence type="ECO:0000256" key="3">
    <source>
        <dbReference type="SAM" id="SignalP"/>
    </source>
</evidence>
<dbReference type="Proteomes" id="UP001500547">
    <property type="component" value="Unassembled WGS sequence"/>
</dbReference>
<evidence type="ECO:0000313" key="5">
    <source>
        <dbReference type="EMBL" id="GAA5167727.1"/>
    </source>
</evidence>
<dbReference type="CDD" id="cd01821">
    <property type="entry name" value="Rhamnogalacturan_acetylesterase_like"/>
    <property type="match status" value="1"/>
</dbReference>
<reference evidence="6" key="1">
    <citation type="journal article" date="2019" name="Int. J. Syst. Evol. Microbiol.">
        <title>The Global Catalogue of Microorganisms (GCM) 10K type strain sequencing project: providing services to taxonomists for standard genome sequencing and annotation.</title>
        <authorList>
            <consortium name="The Broad Institute Genomics Platform"/>
            <consortium name="The Broad Institute Genome Sequencing Center for Infectious Disease"/>
            <person name="Wu L."/>
            <person name="Ma J."/>
        </authorList>
    </citation>
    <scope>NUCLEOTIDE SEQUENCE [LARGE SCALE GENOMIC DNA]</scope>
    <source>
        <strain evidence="6">JCM 18715</strain>
    </source>
</reference>
<dbReference type="SUPFAM" id="SSF52266">
    <property type="entry name" value="SGNH hydrolase"/>
    <property type="match status" value="1"/>
</dbReference>
<feature type="chain" id="PRO_5045749314" description="SGNH hydrolase-type esterase domain-containing protein" evidence="3">
    <location>
        <begin position="21"/>
        <end position="344"/>
    </location>
</feature>
<dbReference type="InterPro" id="IPR013830">
    <property type="entry name" value="SGNH_hydro"/>
</dbReference>
<evidence type="ECO:0000256" key="2">
    <source>
        <dbReference type="ARBA" id="ARBA00022801"/>
    </source>
</evidence>
<evidence type="ECO:0000259" key="4">
    <source>
        <dbReference type="Pfam" id="PF13472"/>
    </source>
</evidence>
<dbReference type="PANTHER" id="PTHR43695">
    <property type="entry name" value="PUTATIVE (AFU_ORTHOLOGUE AFUA_2G17250)-RELATED"/>
    <property type="match status" value="1"/>
</dbReference>
<dbReference type="InterPro" id="IPR036514">
    <property type="entry name" value="SGNH_hydro_sf"/>
</dbReference>
<keyword evidence="3" id="KW-0732">Signal</keyword>
<feature type="signal peptide" evidence="3">
    <location>
        <begin position="1"/>
        <end position="20"/>
    </location>
</feature>
<keyword evidence="2" id="KW-0378">Hydrolase</keyword>
<dbReference type="InterPro" id="IPR037459">
    <property type="entry name" value="RhgT-like"/>
</dbReference>
<proteinExistence type="inferred from homology"/>
<accession>A0ABP9QV69</accession>
<dbReference type="PANTHER" id="PTHR43695:SF1">
    <property type="entry name" value="RHAMNOGALACTURONAN ACETYLESTERASE"/>
    <property type="match status" value="1"/>
</dbReference>
<dbReference type="RefSeq" id="WP_345533558.1">
    <property type="nucleotide sequence ID" value="NZ_BAABLD010000008.1"/>
</dbReference>
<evidence type="ECO:0000313" key="6">
    <source>
        <dbReference type="Proteomes" id="UP001500547"/>
    </source>
</evidence>